<evidence type="ECO:0000256" key="6">
    <source>
        <dbReference type="ARBA" id="ARBA00060707"/>
    </source>
</evidence>
<dbReference type="Gene3D" id="1.10.150.120">
    <property type="entry name" value="[2Fe-2S]-binding domain"/>
    <property type="match status" value="1"/>
</dbReference>
<dbReference type="SUPFAM" id="SSF47741">
    <property type="entry name" value="CO dehydrogenase ISP C-domain like"/>
    <property type="match status" value="1"/>
</dbReference>
<evidence type="ECO:0000256" key="5">
    <source>
        <dbReference type="ARBA" id="ARBA00023014"/>
    </source>
</evidence>
<dbReference type="RefSeq" id="WP_090236342.1">
    <property type="nucleotide sequence ID" value="NZ_FNHW01000001.1"/>
</dbReference>
<dbReference type="GO" id="GO:0016491">
    <property type="term" value="F:oxidoreductase activity"/>
    <property type="evidence" value="ECO:0007669"/>
    <property type="project" value="UniProtKB-KW"/>
</dbReference>
<evidence type="ECO:0000313" key="8">
    <source>
        <dbReference type="EMBL" id="SDN09938.1"/>
    </source>
</evidence>
<keyword evidence="9" id="KW-1185">Reference proteome</keyword>
<keyword evidence="2" id="KW-0479">Metal-binding</keyword>
<comment type="pathway">
    <text evidence="6">Alkaloid degradation; nicotine degradation.</text>
</comment>
<dbReference type="CDD" id="cd00207">
    <property type="entry name" value="fer2"/>
    <property type="match status" value="1"/>
</dbReference>
<dbReference type="PANTHER" id="PTHR44379:SF5">
    <property type="entry name" value="OXIDOREDUCTASE WITH IRON-SULFUR SUBUNIT"/>
    <property type="match status" value="1"/>
</dbReference>
<feature type="domain" description="2Fe-2S ferredoxin-type" evidence="7">
    <location>
        <begin position="4"/>
        <end position="80"/>
    </location>
</feature>
<name>A0A1G9YLA6_9BACL</name>
<dbReference type="EMBL" id="FNHW01000001">
    <property type="protein sequence ID" value="SDN09938.1"/>
    <property type="molecule type" value="Genomic_DNA"/>
</dbReference>
<evidence type="ECO:0000256" key="4">
    <source>
        <dbReference type="ARBA" id="ARBA00023004"/>
    </source>
</evidence>
<keyword evidence="3" id="KW-0560">Oxidoreductase</keyword>
<dbReference type="InterPro" id="IPR036884">
    <property type="entry name" value="2Fe-2S-bd_dom_sf"/>
</dbReference>
<gene>
    <name evidence="8" type="ORF">SAMN04488137_3524</name>
</gene>
<dbReference type="SUPFAM" id="SSF54292">
    <property type="entry name" value="2Fe-2S ferredoxin-like"/>
    <property type="match status" value="1"/>
</dbReference>
<dbReference type="InterPro" id="IPR012675">
    <property type="entry name" value="Beta-grasp_dom_sf"/>
</dbReference>
<dbReference type="InterPro" id="IPR002888">
    <property type="entry name" value="2Fe-2S-bd"/>
</dbReference>
<dbReference type="AlphaFoldDB" id="A0A1G9YLA6"/>
<dbReference type="InterPro" id="IPR036010">
    <property type="entry name" value="2Fe-2S_ferredoxin-like_sf"/>
</dbReference>
<sequence>MSLTEINVTINGKAYAEWVEPRMLLSDFIRETCGLTGTHVGCEHGVCGACTISMDGAAVRSCLIFAVQADNREIKTVEGLACNGEMTALQKNFVECHGLQCGFCTAGILMSITDFLEKNPQPSTKEIKETLSGHLCRCTGYDGIVKAVQKTVQDNQKEVLQRS</sequence>
<accession>A0A1G9YLA6</accession>
<dbReference type="STRING" id="459525.SAMN04488137_3524"/>
<proteinExistence type="predicted"/>
<dbReference type="InterPro" id="IPR001041">
    <property type="entry name" value="2Fe-2S_ferredoxin-type"/>
</dbReference>
<dbReference type="Proteomes" id="UP000199544">
    <property type="component" value="Unassembled WGS sequence"/>
</dbReference>
<dbReference type="Gene3D" id="3.10.20.30">
    <property type="match status" value="1"/>
</dbReference>
<keyword evidence="1" id="KW-0001">2Fe-2S</keyword>
<dbReference type="InterPro" id="IPR051452">
    <property type="entry name" value="Diverse_Oxidoreductases"/>
</dbReference>
<dbReference type="GO" id="GO:0051537">
    <property type="term" value="F:2 iron, 2 sulfur cluster binding"/>
    <property type="evidence" value="ECO:0007669"/>
    <property type="project" value="UniProtKB-KW"/>
</dbReference>
<evidence type="ECO:0000256" key="1">
    <source>
        <dbReference type="ARBA" id="ARBA00022714"/>
    </source>
</evidence>
<dbReference type="PROSITE" id="PS00197">
    <property type="entry name" value="2FE2S_FER_1"/>
    <property type="match status" value="1"/>
</dbReference>
<organism evidence="8 9">
    <name type="scientific">Fictibacillus solisalsi</name>
    <dbReference type="NCBI Taxonomy" id="459525"/>
    <lineage>
        <taxon>Bacteria</taxon>
        <taxon>Bacillati</taxon>
        <taxon>Bacillota</taxon>
        <taxon>Bacilli</taxon>
        <taxon>Bacillales</taxon>
        <taxon>Fictibacillaceae</taxon>
        <taxon>Fictibacillus</taxon>
    </lineage>
</organism>
<evidence type="ECO:0000256" key="3">
    <source>
        <dbReference type="ARBA" id="ARBA00023002"/>
    </source>
</evidence>
<dbReference type="OrthoDB" id="9796880at2"/>
<dbReference type="InterPro" id="IPR006058">
    <property type="entry name" value="2Fe2S_fd_BS"/>
</dbReference>
<reference evidence="9" key="1">
    <citation type="submission" date="2016-10" db="EMBL/GenBank/DDBJ databases">
        <authorList>
            <person name="Varghese N."/>
            <person name="Submissions S."/>
        </authorList>
    </citation>
    <scope>NUCLEOTIDE SEQUENCE [LARGE SCALE GENOMIC DNA]</scope>
    <source>
        <strain evidence="9">CGMCC 1.6854</strain>
    </source>
</reference>
<dbReference type="PANTHER" id="PTHR44379">
    <property type="entry name" value="OXIDOREDUCTASE WITH IRON-SULFUR SUBUNIT"/>
    <property type="match status" value="1"/>
</dbReference>
<keyword evidence="4" id="KW-0408">Iron</keyword>
<evidence type="ECO:0000259" key="7">
    <source>
        <dbReference type="PROSITE" id="PS51085"/>
    </source>
</evidence>
<evidence type="ECO:0000256" key="2">
    <source>
        <dbReference type="ARBA" id="ARBA00022723"/>
    </source>
</evidence>
<dbReference type="PROSITE" id="PS51085">
    <property type="entry name" value="2FE2S_FER_2"/>
    <property type="match status" value="1"/>
</dbReference>
<dbReference type="GO" id="GO:0046872">
    <property type="term" value="F:metal ion binding"/>
    <property type="evidence" value="ECO:0007669"/>
    <property type="project" value="UniProtKB-KW"/>
</dbReference>
<dbReference type="Pfam" id="PF01799">
    <property type="entry name" value="Fer2_2"/>
    <property type="match status" value="1"/>
</dbReference>
<dbReference type="FunFam" id="3.10.20.30:FF:000020">
    <property type="entry name" value="Xanthine dehydrogenase iron-sulfur subunit"/>
    <property type="match status" value="1"/>
</dbReference>
<keyword evidence="5" id="KW-0411">Iron-sulfur</keyword>
<protein>
    <submittedName>
        <fullName evidence="8">2-furoyl-CoA dehydrogenase 2Fe-2S iron sulfur subunit</fullName>
    </submittedName>
</protein>
<evidence type="ECO:0000313" key="9">
    <source>
        <dbReference type="Proteomes" id="UP000199544"/>
    </source>
</evidence>